<dbReference type="PANTHER" id="PTHR14097">
    <property type="entry name" value="OXIDOREDUCTASE HTATIP2"/>
    <property type="match status" value="1"/>
</dbReference>
<keyword evidence="2" id="KW-0472">Membrane</keyword>
<comment type="subcellular location">
    <subcellularLocation>
        <location evidence="1">Membrane</location>
    </subcellularLocation>
</comment>
<reference evidence="4 5" key="1">
    <citation type="submission" date="2019-05" db="EMBL/GenBank/DDBJ databases">
        <title>Marinobacter panjinensis sp. nov., a moderately halophilic bacterium isolated from sea tidal flat environment.</title>
        <authorList>
            <person name="Yang W."/>
            <person name="An M."/>
            <person name="He W."/>
            <person name="Luo X."/>
            <person name="Zhu L."/>
            <person name="Chen G."/>
            <person name="Zhang Y."/>
            <person name="Wang Y."/>
        </authorList>
    </citation>
    <scope>NUCLEOTIDE SEQUENCE [LARGE SCALE GENOMIC DNA]</scope>
    <source>
        <strain evidence="4 5">PJ-16</strain>
    </source>
</reference>
<dbReference type="InterPro" id="IPR001509">
    <property type="entry name" value="Epimerase_deHydtase"/>
</dbReference>
<dbReference type="Pfam" id="PF01370">
    <property type="entry name" value="Epimerase"/>
    <property type="match status" value="1"/>
</dbReference>
<protein>
    <submittedName>
        <fullName evidence="4">NAD-dependent epimerase/dehydratase family protein</fullName>
    </submittedName>
</protein>
<dbReference type="AlphaFoldDB" id="A0A4U6R679"/>
<comment type="caution">
    <text evidence="4">The sequence shown here is derived from an EMBL/GenBank/DDBJ whole genome shotgun (WGS) entry which is preliminary data.</text>
</comment>
<accession>A0A4U6R679</accession>
<evidence type="ECO:0000259" key="3">
    <source>
        <dbReference type="Pfam" id="PF01370"/>
    </source>
</evidence>
<dbReference type="SUPFAM" id="SSF51735">
    <property type="entry name" value="NAD(P)-binding Rossmann-fold domains"/>
    <property type="match status" value="1"/>
</dbReference>
<feature type="domain" description="NAD-dependent epimerase/dehydratase" evidence="3">
    <location>
        <begin position="3"/>
        <end position="197"/>
    </location>
</feature>
<gene>
    <name evidence="4" type="ORF">FDP08_15020</name>
</gene>
<dbReference type="EMBL" id="SZYH01000001">
    <property type="protein sequence ID" value="TKV69317.1"/>
    <property type="molecule type" value="Genomic_DNA"/>
</dbReference>
<name>A0A4U6R679_9GAMM</name>
<dbReference type="OrthoDB" id="9798632at2"/>
<organism evidence="4 5">
    <name type="scientific">Marinobacter panjinensis</name>
    <dbReference type="NCBI Taxonomy" id="2576384"/>
    <lineage>
        <taxon>Bacteria</taxon>
        <taxon>Pseudomonadati</taxon>
        <taxon>Pseudomonadota</taxon>
        <taxon>Gammaproteobacteria</taxon>
        <taxon>Pseudomonadales</taxon>
        <taxon>Marinobacteraceae</taxon>
        <taxon>Marinobacter</taxon>
    </lineage>
</organism>
<dbReference type="PANTHER" id="PTHR14097:SF7">
    <property type="entry name" value="OXIDOREDUCTASE HTATIP2"/>
    <property type="match status" value="1"/>
</dbReference>
<evidence type="ECO:0000256" key="1">
    <source>
        <dbReference type="ARBA" id="ARBA00004370"/>
    </source>
</evidence>
<evidence type="ECO:0000256" key="2">
    <source>
        <dbReference type="ARBA" id="ARBA00023136"/>
    </source>
</evidence>
<dbReference type="Proteomes" id="UP000308488">
    <property type="component" value="Unassembled WGS sequence"/>
</dbReference>
<dbReference type="GO" id="GO:0016020">
    <property type="term" value="C:membrane"/>
    <property type="evidence" value="ECO:0007669"/>
    <property type="project" value="UniProtKB-SubCell"/>
</dbReference>
<keyword evidence="5" id="KW-1185">Reference proteome</keyword>
<evidence type="ECO:0000313" key="5">
    <source>
        <dbReference type="Proteomes" id="UP000308488"/>
    </source>
</evidence>
<evidence type="ECO:0000313" key="4">
    <source>
        <dbReference type="EMBL" id="TKV69317.1"/>
    </source>
</evidence>
<dbReference type="InterPro" id="IPR036291">
    <property type="entry name" value="NAD(P)-bd_dom_sf"/>
</dbReference>
<dbReference type="Gene3D" id="3.40.50.720">
    <property type="entry name" value="NAD(P)-binding Rossmann-like Domain"/>
    <property type="match status" value="1"/>
</dbReference>
<dbReference type="RefSeq" id="WP_137436933.1">
    <property type="nucleotide sequence ID" value="NZ_SZYH01000001.1"/>
</dbReference>
<sequence>MKVMLLGATGLTGGKVLEGLLSRDEVASVVAPVRRKLPLNHAKLEQHEIDFDRLDEHGELFAVDAIICCLGTTIKKAGSRDQFRKVDFSYPLKAAELGRAKGATAFVLMSAIAASSSSTVFYNRVKGELEDAVKALGYPVLAIYQPSLLLGERDEQRTAEALGMKAMPLINRVLIGPLERFRGIEAATVASAMVNEVCALAQETPAAPVVRVHEYPDIVALAKV</sequence>
<proteinExistence type="predicted"/>